<reference evidence="1" key="1">
    <citation type="submission" date="2009-01" db="EMBL/GenBank/DDBJ databases">
        <title>Complete sequence of chromosome Cyanothece sp. PCC 7425.</title>
        <authorList>
            <consortium name="US DOE Joint Genome Institute"/>
            <person name="Lucas S."/>
            <person name="Copeland A."/>
            <person name="Lapidus A."/>
            <person name="Glavina del Rio T."/>
            <person name="Dalin E."/>
            <person name="Tice H."/>
            <person name="Bruce D."/>
            <person name="Goodwin L."/>
            <person name="Pitluck S."/>
            <person name="Sims D."/>
            <person name="Meineke L."/>
            <person name="Brettin T."/>
            <person name="Detter J.C."/>
            <person name="Han C."/>
            <person name="Larimer F."/>
            <person name="Land M."/>
            <person name="Hauser L."/>
            <person name="Kyrpides N."/>
            <person name="Ovchinnikova G."/>
            <person name="Liberton M."/>
            <person name="Stoeckel J."/>
            <person name="Banerjee A."/>
            <person name="Singh A."/>
            <person name="Page L."/>
            <person name="Sato H."/>
            <person name="Zhao L."/>
            <person name="Sherman L."/>
            <person name="Pakrasi H."/>
            <person name="Richardson P."/>
        </authorList>
    </citation>
    <scope>NUCLEOTIDE SEQUENCE</scope>
    <source>
        <strain evidence="1">PCC 7425</strain>
    </source>
</reference>
<accession>B8HUM2</accession>
<gene>
    <name evidence="1" type="ordered locus">Cyan7425_3907</name>
</gene>
<dbReference type="OrthoDB" id="7432613at2"/>
<sequence length="412" mass="42726">MRFHRPLWLNKLQSMGGPVLGLAIASVGIGSWISQAQTSSPSSPPLRSTARVTTSVIRTFEGLNGANPLAGLVQGKDGNYYGTTSRGGRNNLGIVFRFNPVGNLATLDTFTGPNGANPQAELIQASDGRFYGTTSRGGSRNLGTIFRIPINGRVFTLVNFNRTNGAIPLGGLVQGTNGRFFGTTSQGGTSNLGIVFSLTNAGVLLPTLVNFNGNNGATPQAGLIQGTDGRFYGTTSVGGRGNLGTAFRVTTAGTFNSFAFGSGNVLPPAVPPPSISVSELVQSTDGNFYGTSSRGGLNNLGTIFRMTSAGTISVLYSFNGRGANGANPQAPLTVDSSGNLYGTTFQGGRFNRGTVFVFNPSTRNFNTLHTFNGSNGAFPRGALVQANSGTFYGTTSAGGRNNLGVIFRMVVP</sequence>
<dbReference type="InterPro" id="IPR022519">
    <property type="entry name" value="Gloeo/Verruco_rpt"/>
</dbReference>
<name>B8HUM2_CYAP4</name>
<dbReference type="AlphaFoldDB" id="B8HUM2"/>
<dbReference type="NCBIfam" id="TIGR03803">
    <property type="entry name" value="Gloeo_Verruco"/>
    <property type="match status" value="7"/>
</dbReference>
<dbReference type="KEGG" id="cyn:Cyan7425_3907"/>
<dbReference type="HOGENOM" id="CLU_038136_0_0_3"/>
<dbReference type="STRING" id="395961.Cyan7425_3907"/>
<dbReference type="SUPFAM" id="SSF63829">
    <property type="entry name" value="Calcium-dependent phosphotriesterase"/>
    <property type="match status" value="1"/>
</dbReference>
<dbReference type="EMBL" id="CP001344">
    <property type="protein sequence ID" value="ACL46224.1"/>
    <property type="molecule type" value="Genomic_DNA"/>
</dbReference>
<protein>
    <submittedName>
        <fullName evidence="1">Uncharacterized protein</fullName>
    </submittedName>
</protein>
<organism evidence="1">
    <name type="scientific">Cyanothece sp. (strain PCC 7425 / ATCC 29141)</name>
    <dbReference type="NCBI Taxonomy" id="395961"/>
    <lineage>
        <taxon>Bacteria</taxon>
        <taxon>Bacillati</taxon>
        <taxon>Cyanobacteriota</taxon>
        <taxon>Cyanophyceae</taxon>
        <taxon>Gomontiellales</taxon>
        <taxon>Cyanothecaceae</taxon>
        <taxon>Cyanothece</taxon>
    </lineage>
</organism>
<proteinExistence type="predicted"/>
<evidence type="ECO:0000313" key="1">
    <source>
        <dbReference type="EMBL" id="ACL46224.1"/>
    </source>
</evidence>
<dbReference type="eggNOG" id="COG3386">
    <property type="taxonomic scope" value="Bacteria"/>
</dbReference>